<reference evidence="2" key="3">
    <citation type="journal article" date="2017" name="Nature">
        <title>Genome sequence of the progenitor of the wheat D genome Aegilops tauschii.</title>
        <authorList>
            <person name="Luo M.C."/>
            <person name="Gu Y.Q."/>
            <person name="Puiu D."/>
            <person name="Wang H."/>
            <person name="Twardziok S.O."/>
            <person name="Deal K.R."/>
            <person name="Huo N."/>
            <person name="Zhu T."/>
            <person name="Wang L."/>
            <person name="Wang Y."/>
            <person name="McGuire P.E."/>
            <person name="Liu S."/>
            <person name="Long H."/>
            <person name="Ramasamy R.K."/>
            <person name="Rodriguez J.C."/>
            <person name="Van S.L."/>
            <person name="Yuan L."/>
            <person name="Wang Z."/>
            <person name="Xia Z."/>
            <person name="Xiao L."/>
            <person name="Anderson O.D."/>
            <person name="Ouyang S."/>
            <person name="Liang Y."/>
            <person name="Zimin A.V."/>
            <person name="Pertea G."/>
            <person name="Qi P."/>
            <person name="Bennetzen J.L."/>
            <person name="Dai X."/>
            <person name="Dawson M.W."/>
            <person name="Muller H.G."/>
            <person name="Kugler K."/>
            <person name="Rivarola-Duarte L."/>
            <person name="Spannagl M."/>
            <person name="Mayer K.F.X."/>
            <person name="Lu F.H."/>
            <person name="Bevan M.W."/>
            <person name="Leroy P."/>
            <person name="Li P."/>
            <person name="You F.M."/>
            <person name="Sun Q."/>
            <person name="Liu Z."/>
            <person name="Lyons E."/>
            <person name="Wicker T."/>
            <person name="Salzberg S.L."/>
            <person name="Devos K.M."/>
            <person name="Dvorak J."/>
        </authorList>
    </citation>
    <scope>NUCLEOTIDE SEQUENCE [LARGE SCALE GENOMIC DNA]</scope>
    <source>
        <strain evidence="2">cv. AL8/78</strain>
    </source>
</reference>
<reference evidence="2" key="5">
    <citation type="journal article" date="2021" name="G3 (Bethesda)">
        <title>Aegilops tauschii genome assembly Aet v5.0 features greater sequence contiguity and improved annotation.</title>
        <authorList>
            <person name="Wang L."/>
            <person name="Zhu T."/>
            <person name="Rodriguez J.C."/>
            <person name="Deal K.R."/>
            <person name="Dubcovsky J."/>
            <person name="McGuire P.E."/>
            <person name="Lux T."/>
            <person name="Spannagl M."/>
            <person name="Mayer K.F.X."/>
            <person name="Baldrich P."/>
            <person name="Meyers B.C."/>
            <person name="Huo N."/>
            <person name="Gu Y.Q."/>
            <person name="Zhou H."/>
            <person name="Devos K.M."/>
            <person name="Bennetzen J.L."/>
            <person name="Unver T."/>
            <person name="Budak H."/>
            <person name="Gulick P.J."/>
            <person name="Galiba G."/>
            <person name="Kalapos B."/>
            <person name="Nelson D.R."/>
            <person name="Li P."/>
            <person name="You F.M."/>
            <person name="Luo M.C."/>
            <person name="Dvorak J."/>
        </authorList>
    </citation>
    <scope>NUCLEOTIDE SEQUENCE [LARGE SCALE GENOMIC DNA]</scope>
    <source>
        <strain evidence="2">cv. AL8/78</strain>
    </source>
</reference>
<dbReference type="EnsemblPlants" id="AET3Gv20772300.8">
    <property type="protein sequence ID" value="AET3Gv20772300.8"/>
    <property type="gene ID" value="AET3Gv20772300"/>
</dbReference>
<evidence type="ECO:0000256" key="1">
    <source>
        <dbReference type="SAM" id="MobiDB-lite"/>
    </source>
</evidence>
<name>A0A453FTG2_AEGTS</name>
<feature type="compositionally biased region" description="Low complexity" evidence="1">
    <location>
        <begin position="16"/>
        <end position="26"/>
    </location>
</feature>
<organism evidence="2 3">
    <name type="scientific">Aegilops tauschii subsp. strangulata</name>
    <name type="common">Goatgrass</name>
    <dbReference type="NCBI Taxonomy" id="200361"/>
    <lineage>
        <taxon>Eukaryota</taxon>
        <taxon>Viridiplantae</taxon>
        <taxon>Streptophyta</taxon>
        <taxon>Embryophyta</taxon>
        <taxon>Tracheophyta</taxon>
        <taxon>Spermatophyta</taxon>
        <taxon>Magnoliopsida</taxon>
        <taxon>Liliopsida</taxon>
        <taxon>Poales</taxon>
        <taxon>Poaceae</taxon>
        <taxon>BOP clade</taxon>
        <taxon>Pooideae</taxon>
        <taxon>Triticodae</taxon>
        <taxon>Triticeae</taxon>
        <taxon>Triticinae</taxon>
        <taxon>Aegilops</taxon>
    </lineage>
</organism>
<dbReference type="Gramene" id="AET3Gv20772300.8">
    <property type="protein sequence ID" value="AET3Gv20772300.8"/>
    <property type="gene ID" value="AET3Gv20772300"/>
</dbReference>
<evidence type="ECO:0000313" key="2">
    <source>
        <dbReference type="EnsemblPlants" id="AET3Gv20772300.8"/>
    </source>
</evidence>
<feature type="region of interest" description="Disordered" evidence="1">
    <location>
        <begin position="1"/>
        <end position="26"/>
    </location>
</feature>
<sequence length="272" mass="29964">TTRFLLSPGKERPRPDSSLPPSLPSLPRVRCKSNSAPLFHPTLITLSSPACLINPSPTLRQRGFGGARIPLPPAARLPPLRLLGFLNRVGPAREGCEGRGKGEGSSRVDLGEAMKERRSLMEALVTAAQGGSTDTSVLSMLKYAVLPIAKVFTVCFMGFLMATKYVNILQPNGRKLLNGACVLASTSLPYIFSTGQRNHAREVGAVVVYSSKYCCRRRVWLLDWLCGGIYHPTSLSVLQVYCYSHWNREHWKYTSGSHCSIMSGPIQSFWRL</sequence>
<dbReference type="AlphaFoldDB" id="A0A453FTG2"/>
<proteinExistence type="predicted"/>
<evidence type="ECO:0000313" key="3">
    <source>
        <dbReference type="Proteomes" id="UP000015105"/>
    </source>
</evidence>
<reference evidence="2" key="4">
    <citation type="submission" date="2019-03" db="UniProtKB">
        <authorList>
            <consortium name="EnsemblPlants"/>
        </authorList>
    </citation>
    <scope>IDENTIFICATION</scope>
</reference>
<reference evidence="3" key="1">
    <citation type="journal article" date="2014" name="Science">
        <title>Ancient hybridizations among the ancestral genomes of bread wheat.</title>
        <authorList>
            <consortium name="International Wheat Genome Sequencing Consortium,"/>
            <person name="Marcussen T."/>
            <person name="Sandve S.R."/>
            <person name="Heier L."/>
            <person name="Spannagl M."/>
            <person name="Pfeifer M."/>
            <person name="Jakobsen K.S."/>
            <person name="Wulff B.B."/>
            <person name="Steuernagel B."/>
            <person name="Mayer K.F."/>
            <person name="Olsen O.A."/>
        </authorList>
    </citation>
    <scope>NUCLEOTIDE SEQUENCE [LARGE SCALE GENOMIC DNA]</scope>
    <source>
        <strain evidence="3">cv. AL8/78</strain>
    </source>
</reference>
<dbReference type="Proteomes" id="UP000015105">
    <property type="component" value="Chromosome 3D"/>
</dbReference>
<keyword evidence="3" id="KW-1185">Reference proteome</keyword>
<protein>
    <submittedName>
        <fullName evidence="2">Uncharacterized protein</fullName>
    </submittedName>
</protein>
<accession>A0A453FTG2</accession>
<reference evidence="3" key="2">
    <citation type="journal article" date="2017" name="Nat. Plants">
        <title>The Aegilops tauschii genome reveals multiple impacts of transposons.</title>
        <authorList>
            <person name="Zhao G."/>
            <person name="Zou C."/>
            <person name="Li K."/>
            <person name="Wang K."/>
            <person name="Li T."/>
            <person name="Gao L."/>
            <person name="Zhang X."/>
            <person name="Wang H."/>
            <person name="Yang Z."/>
            <person name="Liu X."/>
            <person name="Jiang W."/>
            <person name="Mao L."/>
            <person name="Kong X."/>
            <person name="Jiao Y."/>
            <person name="Jia J."/>
        </authorList>
    </citation>
    <scope>NUCLEOTIDE SEQUENCE [LARGE SCALE GENOMIC DNA]</scope>
    <source>
        <strain evidence="3">cv. AL8/78</strain>
    </source>
</reference>